<proteinExistence type="predicted"/>
<comment type="caution">
    <text evidence="2">The sequence shown here is derived from an EMBL/GenBank/DDBJ whole genome shotgun (WGS) entry which is preliminary data.</text>
</comment>
<dbReference type="EMBL" id="JACGWJ010000014">
    <property type="protein sequence ID" value="KAL0373471.1"/>
    <property type="molecule type" value="Genomic_DNA"/>
</dbReference>
<accession>A0AAW2R0M4</accession>
<evidence type="ECO:0000256" key="1">
    <source>
        <dbReference type="SAM" id="MobiDB-lite"/>
    </source>
</evidence>
<evidence type="ECO:0000313" key="2">
    <source>
        <dbReference type="EMBL" id="KAL0373471.1"/>
    </source>
</evidence>
<reference evidence="2" key="1">
    <citation type="submission" date="2020-06" db="EMBL/GenBank/DDBJ databases">
        <authorList>
            <person name="Li T."/>
            <person name="Hu X."/>
            <person name="Zhang T."/>
            <person name="Song X."/>
            <person name="Zhang H."/>
            <person name="Dai N."/>
            <person name="Sheng W."/>
            <person name="Hou X."/>
            <person name="Wei L."/>
        </authorList>
    </citation>
    <scope>NUCLEOTIDE SEQUENCE</scope>
    <source>
        <strain evidence="2">G02</strain>
        <tissue evidence="2">Leaf</tissue>
    </source>
</reference>
<gene>
    <name evidence="2" type="ORF">Sradi_3262800</name>
</gene>
<sequence length="77" mass="8178">MGLVTLTPSPPTTGGSSSSSSNPSQRPLSFSSLEEASHSTSAGPPYLCQRTHPLNGVILERNREDWPENTLAKAVNK</sequence>
<reference evidence="2" key="2">
    <citation type="journal article" date="2024" name="Plant">
        <title>Genomic evolution and insights into agronomic trait innovations of Sesamum species.</title>
        <authorList>
            <person name="Miao H."/>
            <person name="Wang L."/>
            <person name="Qu L."/>
            <person name="Liu H."/>
            <person name="Sun Y."/>
            <person name="Le M."/>
            <person name="Wang Q."/>
            <person name="Wei S."/>
            <person name="Zheng Y."/>
            <person name="Lin W."/>
            <person name="Duan Y."/>
            <person name="Cao H."/>
            <person name="Xiong S."/>
            <person name="Wang X."/>
            <person name="Wei L."/>
            <person name="Li C."/>
            <person name="Ma Q."/>
            <person name="Ju M."/>
            <person name="Zhao R."/>
            <person name="Li G."/>
            <person name="Mu C."/>
            <person name="Tian Q."/>
            <person name="Mei H."/>
            <person name="Zhang T."/>
            <person name="Gao T."/>
            <person name="Zhang H."/>
        </authorList>
    </citation>
    <scope>NUCLEOTIDE SEQUENCE</scope>
    <source>
        <strain evidence="2">G02</strain>
    </source>
</reference>
<protein>
    <submittedName>
        <fullName evidence="2">Uncharacterized protein</fullName>
    </submittedName>
</protein>
<feature type="compositionally biased region" description="Low complexity" evidence="1">
    <location>
        <begin position="1"/>
        <end position="32"/>
    </location>
</feature>
<name>A0AAW2R0M4_SESRA</name>
<feature type="region of interest" description="Disordered" evidence="1">
    <location>
        <begin position="1"/>
        <end position="50"/>
    </location>
</feature>
<organism evidence="2">
    <name type="scientific">Sesamum radiatum</name>
    <name type="common">Black benniseed</name>
    <dbReference type="NCBI Taxonomy" id="300843"/>
    <lineage>
        <taxon>Eukaryota</taxon>
        <taxon>Viridiplantae</taxon>
        <taxon>Streptophyta</taxon>
        <taxon>Embryophyta</taxon>
        <taxon>Tracheophyta</taxon>
        <taxon>Spermatophyta</taxon>
        <taxon>Magnoliopsida</taxon>
        <taxon>eudicotyledons</taxon>
        <taxon>Gunneridae</taxon>
        <taxon>Pentapetalae</taxon>
        <taxon>asterids</taxon>
        <taxon>lamiids</taxon>
        <taxon>Lamiales</taxon>
        <taxon>Pedaliaceae</taxon>
        <taxon>Sesamum</taxon>
    </lineage>
</organism>
<dbReference type="AlphaFoldDB" id="A0AAW2R0M4"/>